<reference evidence="2" key="1">
    <citation type="submission" date="2014-09" db="EMBL/GenBank/DDBJ databases">
        <authorList>
            <person name="Gomez-Valero L."/>
        </authorList>
    </citation>
    <scope>NUCLEOTIDE SEQUENCE [LARGE SCALE GENOMIC DNA]</scope>
    <source>
        <strain evidence="2">ATCC700992</strain>
    </source>
</reference>
<dbReference type="Proteomes" id="UP000032430">
    <property type="component" value="Chromosome I"/>
</dbReference>
<name>A0A098G2E1_9GAMM</name>
<evidence type="ECO:0000313" key="1">
    <source>
        <dbReference type="EMBL" id="CEG56149.1"/>
    </source>
</evidence>
<keyword evidence="2" id="KW-1185">Reference proteome</keyword>
<dbReference type="STRING" id="1212491.LFA_0700"/>
<organism evidence="1 2">
    <name type="scientific">Legionella fallonii LLAP-10</name>
    <dbReference type="NCBI Taxonomy" id="1212491"/>
    <lineage>
        <taxon>Bacteria</taxon>
        <taxon>Pseudomonadati</taxon>
        <taxon>Pseudomonadota</taxon>
        <taxon>Gammaproteobacteria</taxon>
        <taxon>Legionellales</taxon>
        <taxon>Legionellaceae</taxon>
        <taxon>Legionella</taxon>
    </lineage>
</organism>
<evidence type="ECO:0000313" key="2">
    <source>
        <dbReference type="Proteomes" id="UP000032430"/>
    </source>
</evidence>
<dbReference type="KEGG" id="lfa:LFA_0700"/>
<dbReference type="HOGENOM" id="CLU_2770791_0_0_6"/>
<dbReference type="AlphaFoldDB" id="A0A098G2E1"/>
<proteinExistence type="predicted"/>
<gene>
    <name evidence="1" type="ORF">LFA_0700</name>
</gene>
<dbReference type="EMBL" id="LN614827">
    <property type="protein sequence ID" value="CEG56149.1"/>
    <property type="molecule type" value="Genomic_DNA"/>
</dbReference>
<accession>A0A098G2E1</accession>
<protein>
    <submittedName>
        <fullName evidence="1">Uncharacterized protein</fullName>
    </submittedName>
</protein>
<sequence length="69" mass="7921">MAISLYHELLCLIVTKKVGNRPGRCEPRSVKLQPKPFPILRTSRKVQKLKLQKKVDKKIKLLEKEALAA</sequence>